<accession>A0A7C9JM21</accession>
<dbReference type="EMBL" id="QWKH01000002">
    <property type="protein sequence ID" value="NBI33538.1"/>
    <property type="molecule type" value="Genomic_DNA"/>
</dbReference>
<feature type="transmembrane region" description="Helical" evidence="1">
    <location>
        <begin position="145"/>
        <end position="171"/>
    </location>
</feature>
<feature type="transmembrane region" description="Helical" evidence="1">
    <location>
        <begin position="28"/>
        <end position="47"/>
    </location>
</feature>
<organism evidence="2">
    <name type="scientific">Muribaculaceae bacterium Z82</name>
    <dbReference type="NCBI Taxonomy" id="2304548"/>
    <lineage>
        <taxon>Bacteria</taxon>
        <taxon>Pseudomonadati</taxon>
        <taxon>Bacteroidota</taxon>
        <taxon>Bacteroidia</taxon>
        <taxon>Bacteroidales</taxon>
        <taxon>Muribaculaceae</taxon>
    </lineage>
</organism>
<reference evidence="2" key="1">
    <citation type="submission" date="2018-08" db="EMBL/GenBank/DDBJ databases">
        <title>Murine metabolic-syndrome-specific gut microbial biobank.</title>
        <authorList>
            <person name="Liu C."/>
        </authorList>
    </citation>
    <scope>NUCLEOTIDE SEQUENCE [LARGE SCALE GENOMIC DNA]</scope>
    <source>
        <strain evidence="2">Z82</strain>
    </source>
</reference>
<keyword evidence="1" id="KW-0812">Transmembrane</keyword>
<evidence type="ECO:0008006" key="3">
    <source>
        <dbReference type="Google" id="ProtNLM"/>
    </source>
</evidence>
<name>A0A7C9JM21_9BACT</name>
<dbReference type="AlphaFoldDB" id="A0A7C9JM21"/>
<evidence type="ECO:0000256" key="1">
    <source>
        <dbReference type="SAM" id="Phobius"/>
    </source>
</evidence>
<sequence>MGLISKWNEYMGPKDERLEAEEGRSTKASAYILLAGALISLYYAIMLDQVASATEHTLLTPLGQSVVPVQFPLLLTIFVAGVVSVMMQVRSGFFTSRTRYAQVDRIPWEYVVLCAAACGAAVAVLMCGMRILAEVQIVGLAEVAWLGDLAIGIVFFAIAFGLGLACFALVFHDAIKRRQQMERELEG</sequence>
<comment type="caution">
    <text evidence="2">The sequence shown here is derived from an EMBL/GenBank/DDBJ whole genome shotgun (WGS) entry which is preliminary data.</text>
</comment>
<keyword evidence="1" id="KW-1133">Transmembrane helix</keyword>
<gene>
    <name evidence="2" type="ORF">D1639_00495</name>
</gene>
<protein>
    <recommendedName>
        <fullName evidence="3">DUF2975 domain-containing protein</fullName>
    </recommendedName>
</protein>
<keyword evidence="1" id="KW-0472">Membrane</keyword>
<feature type="transmembrane region" description="Helical" evidence="1">
    <location>
        <begin position="110"/>
        <end position="133"/>
    </location>
</feature>
<evidence type="ECO:0000313" key="2">
    <source>
        <dbReference type="EMBL" id="NBI33538.1"/>
    </source>
</evidence>
<proteinExistence type="predicted"/>
<feature type="transmembrane region" description="Helical" evidence="1">
    <location>
        <begin position="67"/>
        <end position="89"/>
    </location>
</feature>